<keyword evidence="4" id="KW-0808">Transferase</keyword>
<dbReference type="PANTHER" id="PTHR37316">
    <property type="entry name" value="TEICHOIC ACID GLYCEROL-PHOSPHATE PRIMASE"/>
    <property type="match status" value="1"/>
</dbReference>
<evidence type="ECO:0000313" key="7">
    <source>
        <dbReference type="EMBL" id="CBI13446.1"/>
    </source>
</evidence>
<dbReference type="GO" id="GO:0019350">
    <property type="term" value="P:teichoic acid biosynthetic process"/>
    <property type="evidence" value="ECO:0007669"/>
    <property type="project" value="UniProtKB-KW"/>
</dbReference>
<dbReference type="InterPro" id="IPR007554">
    <property type="entry name" value="Glycerophosphate_synth"/>
</dbReference>
<dbReference type="EMBL" id="FN597254">
    <property type="protein sequence ID" value="CBI13446.1"/>
    <property type="molecule type" value="Genomic_DNA"/>
</dbReference>
<evidence type="ECO:0000256" key="5">
    <source>
        <dbReference type="ARBA" id="ARBA00022944"/>
    </source>
</evidence>
<dbReference type="InterPro" id="IPR043149">
    <property type="entry name" value="TagF_N"/>
</dbReference>
<protein>
    <submittedName>
        <fullName evidence="7">CDP-glycerol:polyglycerol phosphate glycero-phosphotransferase</fullName>
    </submittedName>
</protein>
<evidence type="ECO:0000256" key="6">
    <source>
        <dbReference type="ARBA" id="ARBA00023136"/>
    </source>
</evidence>
<organism evidence="7 8">
    <name type="scientific">Streptococcus gallolyticus (strain UCN34)</name>
    <dbReference type="NCBI Taxonomy" id="637909"/>
    <lineage>
        <taxon>Bacteria</taxon>
        <taxon>Bacillati</taxon>
        <taxon>Bacillota</taxon>
        <taxon>Bacilli</taxon>
        <taxon>Lactobacillales</taxon>
        <taxon>Streptococcaceae</taxon>
        <taxon>Streptococcus</taxon>
    </lineage>
</organism>
<proteinExistence type="inferred from homology"/>
<gene>
    <name evidence="7" type="primary">cpsL</name>
    <name evidence="7" type="ordered locus">GALLO_0954</name>
</gene>
<dbReference type="KEGG" id="sga:GALLO_0954"/>
<keyword evidence="5" id="KW-0777">Teichoic acid biosynthesis</keyword>
<comment type="subcellular location">
    <subcellularLocation>
        <location evidence="1">Cell membrane</location>
        <topology evidence="1">Peripheral membrane protein</topology>
    </subcellularLocation>
</comment>
<dbReference type="Gene3D" id="3.40.50.11820">
    <property type="match status" value="1"/>
</dbReference>
<dbReference type="PANTHER" id="PTHR37316:SF3">
    <property type="entry name" value="TEICHOIC ACID GLYCEROL-PHOSPHATE TRANSFERASE"/>
    <property type="match status" value="1"/>
</dbReference>
<evidence type="ECO:0000313" key="8">
    <source>
        <dbReference type="Proteomes" id="UP000001517"/>
    </source>
</evidence>
<name>A0AA36JXN6_STRG3</name>
<dbReference type="Gene3D" id="3.40.50.12580">
    <property type="match status" value="1"/>
</dbReference>
<evidence type="ECO:0000256" key="3">
    <source>
        <dbReference type="ARBA" id="ARBA00022475"/>
    </source>
</evidence>
<dbReference type="RefSeq" id="WP_012961882.1">
    <property type="nucleotide sequence ID" value="NC_013798.1"/>
</dbReference>
<dbReference type="GO" id="GO:0005886">
    <property type="term" value="C:plasma membrane"/>
    <property type="evidence" value="ECO:0007669"/>
    <property type="project" value="UniProtKB-SubCell"/>
</dbReference>
<comment type="similarity">
    <text evidence="2">Belongs to the CDP-glycerol glycerophosphotransferase family.</text>
</comment>
<dbReference type="InterPro" id="IPR051612">
    <property type="entry name" value="Teichoic_Acid_Biosynth"/>
</dbReference>
<keyword evidence="6" id="KW-0472">Membrane</keyword>
<dbReference type="AlphaFoldDB" id="A0AA36JXN6"/>
<evidence type="ECO:0000256" key="2">
    <source>
        <dbReference type="ARBA" id="ARBA00010488"/>
    </source>
</evidence>
<evidence type="ECO:0000256" key="4">
    <source>
        <dbReference type="ARBA" id="ARBA00022679"/>
    </source>
</evidence>
<reference evidence="7 8" key="1">
    <citation type="journal article" date="2010" name="J. Bacteriol.">
        <title>Genome sequence of Streptococcus gallolyticus: insights into its adaptation to the bovine rumen and its ability to cause endocarditis.</title>
        <authorList>
            <person name="Rusniok C."/>
            <person name="Couve E."/>
            <person name="Da Cunha V."/>
            <person name="El Gana R."/>
            <person name="Zidane N."/>
            <person name="Bouchier C."/>
            <person name="Poyart C."/>
            <person name="Leclercq R."/>
            <person name="Trieu-Cuot P."/>
            <person name="Glaser P."/>
        </authorList>
    </citation>
    <scope>NUCLEOTIDE SEQUENCE [LARGE SCALE GENOMIC DNA]</scope>
    <source>
        <strain evidence="7 8">UCN34</strain>
    </source>
</reference>
<dbReference type="SUPFAM" id="SSF53756">
    <property type="entry name" value="UDP-Glycosyltransferase/glycogen phosphorylase"/>
    <property type="match status" value="1"/>
</dbReference>
<accession>A0AA36JXN6</accession>
<dbReference type="Proteomes" id="UP000001517">
    <property type="component" value="Chromosome"/>
</dbReference>
<dbReference type="Pfam" id="PF04464">
    <property type="entry name" value="Glyphos_transf"/>
    <property type="match status" value="1"/>
</dbReference>
<sequence length="387" mass="45743">MNKVKEKLKEAYAKIFGFLFFKAKIVNKVLFINFNGKGYGDNPKSICEYLRTNYPDIQLVWLSDSSEGFPKEVKVIKYGSIRAFWEQSTSKVWVYNTRSFIRIPKKIGQYYIQTWHASVGFKNIERAVESTLPQKYVKDAKYDGIVTDLLVSDSQIQTEYFKKYFWYTGEIIRCGLPRNDELYYSSLSDSKKENYKTKLHLPKFSKVVLYAPTFRDNGNVDYLKINFERLRDSFQKNIESEVYLLIRLHPNDSEMSSSIQFSDKIIDVTNFGDMQELLVVADVLISDYSSSILDFILLEKPYIRFANDLEEYTSYRELTNLYYELPDEIVKDVDSLYSYSINFWDNFDYSMLKEFKYKYISPVFDGKASERVSQRIVHVLGKYYDEF</sequence>
<dbReference type="GO" id="GO:0047355">
    <property type="term" value="F:CDP-glycerol glycerophosphotransferase activity"/>
    <property type="evidence" value="ECO:0007669"/>
    <property type="project" value="InterPro"/>
</dbReference>
<evidence type="ECO:0000256" key="1">
    <source>
        <dbReference type="ARBA" id="ARBA00004202"/>
    </source>
</evidence>
<keyword evidence="3" id="KW-1003">Cell membrane</keyword>
<dbReference type="InterPro" id="IPR043148">
    <property type="entry name" value="TagF_C"/>
</dbReference>